<dbReference type="Gene3D" id="2.60.120.10">
    <property type="entry name" value="Jelly Rolls"/>
    <property type="match status" value="1"/>
</dbReference>
<accession>A0A0F4QJY4</accession>
<dbReference type="RefSeq" id="WP_046005571.1">
    <property type="nucleotide sequence ID" value="NZ_JXYA01000031.1"/>
</dbReference>
<name>A0A0F4QJY4_9GAMM</name>
<keyword evidence="2" id="KW-1185">Reference proteome</keyword>
<evidence type="ECO:0000313" key="2">
    <source>
        <dbReference type="Proteomes" id="UP000033452"/>
    </source>
</evidence>
<comment type="caution">
    <text evidence="1">The sequence shown here is derived from an EMBL/GenBank/DDBJ whole genome shotgun (WGS) entry which is preliminary data.</text>
</comment>
<dbReference type="InterPro" id="IPR018490">
    <property type="entry name" value="cNMP-bd_dom_sf"/>
</dbReference>
<dbReference type="CDD" id="cd00038">
    <property type="entry name" value="CAP_ED"/>
    <property type="match status" value="1"/>
</dbReference>
<proteinExistence type="predicted"/>
<dbReference type="PATRIC" id="fig|43658.5.peg.2919"/>
<organism evidence="1 2">
    <name type="scientific">Pseudoalteromonas rubra</name>
    <dbReference type="NCBI Taxonomy" id="43658"/>
    <lineage>
        <taxon>Bacteria</taxon>
        <taxon>Pseudomonadati</taxon>
        <taxon>Pseudomonadota</taxon>
        <taxon>Gammaproteobacteria</taxon>
        <taxon>Alteromonadales</taxon>
        <taxon>Pseudoalteromonadaceae</taxon>
        <taxon>Pseudoalteromonas</taxon>
    </lineage>
</organism>
<dbReference type="InterPro" id="IPR000595">
    <property type="entry name" value="cNMP-bd_dom"/>
</dbReference>
<protein>
    <submittedName>
        <fullName evidence="1">Crp/Fnr family transcriptional regulator</fullName>
    </submittedName>
</protein>
<sequence>MKYFRKMIEQHIPVDNEEWSSACNLFEIKHVKKGVTVHRAGDVFSEIWIIKSGLARSYFSDMNGKEHTWQLYFRGKSKHGLNHFMDDSVSFYEKTGSMLNFEILEDSVFYVTSLQELDKFISQEKKWALLAGKWIHNTYYSATYKRVLSLMSETAAQRYARLLDEYPAIFKQVKSYHIASYLGIAPQTLSKLKNESR</sequence>
<dbReference type="InterPro" id="IPR014710">
    <property type="entry name" value="RmlC-like_jellyroll"/>
</dbReference>
<dbReference type="Proteomes" id="UP000033452">
    <property type="component" value="Unassembled WGS sequence"/>
</dbReference>
<evidence type="ECO:0000313" key="1">
    <source>
        <dbReference type="EMBL" id="KJZ07936.1"/>
    </source>
</evidence>
<reference evidence="1 2" key="1">
    <citation type="journal article" date="2015" name="BMC Genomics">
        <title>Genome mining reveals unlocked bioactive potential of marine Gram-negative bacteria.</title>
        <authorList>
            <person name="Machado H."/>
            <person name="Sonnenschein E.C."/>
            <person name="Melchiorsen J."/>
            <person name="Gram L."/>
        </authorList>
    </citation>
    <scope>NUCLEOTIDE SEQUENCE [LARGE SCALE GENOMIC DNA]</scope>
    <source>
        <strain evidence="1 2">S2471</strain>
    </source>
</reference>
<gene>
    <name evidence="1" type="ORF">TW77_13820</name>
</gene>
<dbReference type="SUPFAM" id="SSF51206">
    <property type="entry name" value="cAMP-binding domain-like"/>
    <property type="match status" value="1"/>
</dbReference>
<dbReference type="OrthoDB" id="9798104at2"/>
<dbReference type="AlphaFoldDB" id="A0A0F4QJY4"/>
<dbReference type="EMBL" id="JXYA01000031">
    <property type="protein sequence ID" value="KJZ07936.1"/>
    <property type="molecule type" value="Genomic_DNA"/>
</dbReference>